<dbReference type="GO" id="GO:0000287">
    <property type="term" value="F:magnesium ion binding"/>
    <property type="evidence" value="ECO:0007669"/>
    <property type="project" value="UniProtKB-UniRule"/>
</dbReference>
<evidence type="ECO:0000256" key="6">
    <source>
        <dbReference type="ARBA" id="ARBA00023141"/>
    </source>
</evidence>
<dbReference type="PANTHER" id="PTHR21087">
    <property type="entry name" value="SHIKIMATE KINASE"/>
    <property type="match status" value="1"/>
</dbReference>
<keyword evidence="3 7" id="KW-0547">Nucleotide-binding</keyword>
<feature type="binding site" evidence="7">
    <location>
        <position position="61"/>
    </location>
    <ligand>
        <name>substrate</name>
    </ligand>
</feature>
<dbReference type="GO" id="GO:0009423">
    <property type="term" value="P:chorismate biosynthetic process"/>
    <property type="evidence" value="ECO:0007669"/>
    <property type="project" value="UniProtKB-UniRule"/>
</dbReference>
<gene>
    <name evidence="8" type="primary">aroK_2</name>
    <name evidence="7" type="synonym">aroK</name>
    <name evidence="8" type="ORF">BEI61_04858</name>
</gene>
<dbReference type="GO" id="GO:0008652">
    <property type="term" value="P:amino acid biosynthetic process"/>
    <property type="evidence" value="ECO:0007669"/>
    <property type="project" value="UniProtKB-KW"/>
</dbReference>
<evidence type="ECO:0000256" key="3">
    <source>
        <dbReference type="ARBA" id="ARBA00022741"/>
    </source>
</evidence>
<comment type="cofactor">
    <cofactor evidence="7">
        <name>Mg(2+)</name>
        <dbReference type="ChEBI" id="CHEBI:18420"/>
    </cofactor>
    <text evidence="7">Binds 1 Mg(2+) ion per subunit.</text>
</comment>
<comment type="caution">
    <text evidence="7">Lacks conserved residue(s) required for the propagation of feature annotation.</text>
</comment>
<evidence type="ECO:0000256" key="2">
    <source>
        <dbReference type="ARBA" id="ARBA00022679"/>
    </source>
</evidence>
<dbReference type="GO" id="GO:0009073">
    <property type="term" value="P:aromatic amino acid family biosynthetic process"/>
    <property type="evidence" value="ECO:0007669"/>
    <property type="project" value="UniProtKB-KW"/>
</dbReference>
<feature type="binding site" evidence="7">
    <location>
        <position position="122"/>
    </location>
    <ligand>
        <name>ATP</name>
        <dbReference type="ChEBI" id="CHEBI:30616"/>
    </ligand>
</feature>
<dbReference type="UniPathway" id="UPA00053">
    <property type="reaction ID" value="UER00088"/>
</dbReference>
<dbReference type="CDD" id="cd00464">
    <property type="entry name" value="SK"/>
    <property type="match status" value="1"/>
</dbReference>
<dbReference type="Proteomes" id="UP000094067">
    <property type="component" value="Unassembled WGS sequence"/>
</dbReference>
<proteinExistence type="inferred from homology"/>
<comment type="caution">
    <text evidence="8">The sequence shown here is derived from an EMBL/GenBank/DDBJ whole genome shotgun (WGS) entry which is preliminary data.</text>
</comment>
<feature type="binding site" evidence="7">
    <location>
        <position position="19"/>
    </location>
    <ligand>
        <name>Mg(2+)</name>
        <dbReference type="ChEBI" id="CHEBI:18420"/>
    </ligand>
</feature>
<dbReference type="PANTHER" id="PTHR21087:SF16">
    <property type="entry name" value="SHIKIMATE KINASE 1, CHLOROPLASTIC"/>
    <property type="match status" value="1"/>
</dbReference>
<keyword evidence="7" id="KW-0963">Cytoplasm</keyword>
<feature type="binding site" evidence="7">
    <location>
        <position position="141"/>
    </location>
    <ligand>
        <name>substrate</name>
    </ligand>
</feature>
<dbReference type="AlphaFoldDB" id="A0A1E3A5M3"/>
<dbReference type="GO" id="GO:0004765">
    <property type="term" value="F:shikimate kinase activity"/>
    <property type="evidence" value="ECO:0007669"/>
    <property type="project" value="UniProtKB-UniRule"/>
</dbReference>
<accession>A0A1E3A5M3</accession>
<dbReference type="EMBL" id="MCGH01000003">
    <property type="protein sequence ID" value="ODM04054.1"/>
    <property type="molecule type" value="Genomic_DNA"/>
</dbReference>
<feature type="binding site" evidence="7">
    <location>
        <position position="37"/>
    </location>
    <ligand>
        <name>substrate</name>
    </ligand>
</feature>
<evidence type="ECO:0000256" key="1">
    <source>
        <dbReference type="ARBA" id="ARBA00022605"/>
    </source>
</evidence>
<dbReference type="GO" id="GO:0005524">
    <property type="term" value="F:ATP binding"/>
    <property type="evidence" value="ECO:0007669"/>
    <property type="project" value="UniProtKB-UniRule"/>
</dbReference>
<comment type="subunit">
    <text evidence="7">Monomer.</text>
</comment>
<evidence type="ECO:0000256" key="4">
    <source>
        <dbReference type="ARBA" id="ARBA00022777"/>
    </source>
</evidence>
<keyword evidence="4 7" id="KW-0418">Kinase</keyword>
<dbReference type="HAMAP" id="MF_00109">
    <property type="entry name" value="Shikimate_kinase"/>
    <property type="match status" value="1"/>
</dbReference>
<dbReference type="PATRIC" id="fig|1432052.4.peg.5391"/>
<dbReference type="InterPro" id="IPR031322">
    <property type="entry name" value="Shikimate/glucono_kinase"/>
</dbReference>
<evidence type="ECO:0000256" key="7">
    <source>
        <dbReference type="HAMAP-Rule" id="MF_00109"/>
    </source>
</evidence>
<dbReference type="EC" id="2.7.1.71" evidence="7"/>
<protein>
    <recommendedName>
        <fullName evidence="7">Shikimate kinase</fullName>
        <shortName evidence="7">SK</shortName>
        <ecNumber evidence="7">2.7.1.71</ecNumber>
    </recommendedName>
</protein>
<dbReference type="RefSeq" id="WP_069154311.1">
    <property type="nucleotide sequence ID" value="NZ_MCGH01000003.1"/>
</dbReference>
<evidence type="ECO:0000313" key="9">
    <source>
        <dbReference type="Proteomes" id="UP000094067"/>
    </source>
</evidence>
<comment type="similarity">
    <text evidence="7">Belongs to the shikimate kinase family.</text>
</comment>
<keyword evidence="7" id="KW-0460">Magnesium</keyword>
<sequence length="184" mass="21175">MRDRNNNIILTGFMGSGKTTAGIRLSYRLRLPLLDTDKWIEKEEGRTISEIFALQGEETFRKMETSALKILLELEGEQIISTGGGLPMREENRELLKKLGTVVFLRIKPETVYERLKGDNTRPLLKKADPMKEIRRLLELRNPVYQECADITVDVDGKDFEEIISEIIDRTGKNKETDHENTSH</sequence>
<feature type="binding site" evidence="7">
    <location>
        <position position="84"/>
    </location>
    <ligand>
        <name>substrate</name>
    </ligand>
</feature>
<evidence type="ECO:0000313" key="8">
    <source>
        <dbReference type="EMBL" id="ODM04054.1"/>
    </source>
</evidence>
<name>A0A1E3A5M3_9FIRM</name>
<keyword evidence="6 7" id="KW-0057">Aromatic amino acid biosynthesis</keyword>
<feature type="binding site" evidence="7">
    <location>
        <begin position="15"/>
        <end position="20"/>
    </location>
    <ligand>
        <name>ATP</name>
        <dbReference type="ChEBI" id="CHEBI:30616"/>
    </ligand>
</feature>
<organism evidence="8 9">
    <name type="scientific">Eisenbergiella tayi</name>
    <dbReference type="NCBI Taxonomy" id="1432052"/>
    <lineage>
        <taxon>Bacteria</taxon>
        <taxon>Bacillati</taxon>
        <taxon>Bacillota</taxon>
        <taxon>Clostridia</taxon>
        <taxon>Lachnospirales</taxon>
        <taxon>Lachnospiraceae</taxon>
        <taxon>Eisenbergiella</taxon>
    </lineage>
</organism>
<comment type="pathway">
    <text evidence="7">Metabolic intermediate biosynthesis; chorismate biosynthesis; chorismate from D-erythrose 4-phosphate and phosphoenolpyruvate: step 5/7.</text>
</comment>
<comment type="catalytic activity">
    <reaction evidence="7">
        <text>shikimate + ATP = 3-phosphoshikimate + ADP + H(+)</text>
        <dbReference type="Rhea" id="RHEA:13121"/>
        <dbReference type="ChEBI" id="CHEBI:15378"/>
        <dbReference type="ChEBI" id="CHEBI:30616"/>
        <dbReference type="ChEBI" id="CHEBI:36208"/>
        <dbReference type="ChEBI" id="CHEBI:145989"/>
        <dbReference type="ChEBI" id="CHEBI:456216"/>
        <dbReference type="EC" id="2.7.1.71"/>
    </reaction>
</comment>
<reference evidence="8 9" key="1">
    <citation type="submission" date="2016-07" db="EMBL/GenBank/DDBJ databases">
        <title>Characterization of isolates of Eisenbergiella tayi derived from blood cultures, using whole genome sequencing.</title>
        <authorList>
            <person name="Burdz T."/>
            <person name="Wiebe D."/>
            <person name="Huynh C."/>
            <person name="Bernard K."/>
        </authorList>
    </citation>
    <scope>NUCLEOTIDE SEQUENCE [LARGE SCALE GENOMIC DNA]</scope>
    <source>
        <strain evidence="8 9">NML 110608</strain>
    </source>
</reference>
<dbReference type="InterPro" id="IPR027417">
    <property type="entry name" value="P-loop_NTPase"/>
</dbReference>
<keyword evidence="2 7" id="KW-0808">Transferase</keyword>
<dbReference type="InterPro" id="IPR000623">
    <property type="entry name" value="Shikimate_kinase/TSH1"/>
</dbReference>
<comment type="subcellular location">
    <subcellularLocation>
        <location evidence="7">Cytoplasm</location>
    </subcellularLocation>
</comment>
<dbReference type="Gene3D" id="3.40.50.300">
    <property type="entry name" value="P-loop containing nucleotide triphosphate hydrolases"/>
    <property type="match status" value="1"/>
</dbReference>
<evidence type="ECO:0000256" key="5">
    <source>
        <dbReference type="ARBA" id="ARBA00022840"/>
    </source>
</evidence>
<dbReference type="PRINTS" id="PR01100">
    <property type="entry name" value="SHIKIMTKNASE"/>
</dbReference>
<comment type="function">
    <text evidence="7">Catalyzes the specific phosphorylation of the 3-hydroxyl group of shikimic acid using ATP as a cosubstrate.</text>
</comment>
<dbReference type="Pfam" id="PF01202">
    <property type="entry name" value="SKI"/>
    <property type="match status" value="1"/>
</dbReference>
<keyword evidence="5 7" id="KW-0067">ATP-binding</keyword>
<keyword evidence="7" id="KW-0479">Metal-binding</keyword>
<dbReference type="GO" id="GO:0005829">
    <property type="term" value="C:cytosol"/>
    <property type="evidence" value="ECO:0007669"/>
    <property type="project" value="TreeGrafter"/>
</dbReference>
<keyword evidence="1 7" id="KW-0028">Amino-acid biosynthesis</keyword>
<dbReference type="SUPFAM" id="SSF52540">
    <property type="entry name" value="P-loop containing nucleoside triphosphate hydrolases"/>
    <property type="match status" value="1"/>
</dbReference>